<dbReference type="Proteomes" id="UP000198876">
    <property type="component" value="Unassembled WGS sequence"/>
</dbReference>
<feature type="transmembrane region" description="Helical" evidence="1">
    <location>
        <begin position="92"/>
        <end position="113"/>
    </location>
</feature>
<name>A0A1I2WJ64_9EURY</name>
<keyword evidence="1" id="KW-0472">Membrane</keyword>
<feature type="transmembrane region" description="Helical" evidence="1">
    <location>
        <begin position="7"/>
        <end position="27"/>
    </location>
</feature>
<feature type="transmembrane region" description="Helical" evidence="1">
    <location>
        <begin position="67"/>
        <end position="86"/>
    </location>
</feature>
<dbReference type="EMBL" id="FOOQ01000008">
    <property type="protein sequence ID" value="SFG99611.1"/>
    <property type="molecule type" value="Genomic_DNA"/>
</dbReference>
<gene>
    <name evidence="2" type="ORF">SAMN04488063_3519</name>
</gene>
<evidence type="ECO:0000313" key="3">
    <source>
        <dbReference type="Proteomes" id="UP000198876"/>
    </source>
</evidence>
<keyword evidence="3" id="KW-1185">Reference proteome</keyword>
<accession>A0A1I2WJ64</accession>
<keyword evidence="1" id="KW-0812">Transmembrane</keyword>
<feature type="transmembrane region" description="Helical" evidence="1">
    <location>
        <begin position="33"/>
        <end position="55"/>
    </location>
</feature>
<protein>
    <submittedName>
        <fullName evidence="2">Uncharacterized protein</fullName>
    </submittedName>
</protein>
<dbReference type="STRING" id="553467.SAMN04488063_3519"/>
<proteinExistence type="predicted"/>
<dbReference type="AlphaFoldDB" id="A0A1I2WJ64"/>
<sequence length="118" mass="11492">MSTLRLAGRIAALAAAVPAYYVAYILLAETVPADAVLAAGGASLVVALGATYVALIPDGLGARTVGVSFGGLLLVVAVVTLAAPLFTTLTRFGLGLGVGAVGLVLLFAGASVAETHAV</sequence>
<organism evidence="2 3">
    <name type="scientific">Halopelagius inordinatus</name>
    <dbReference type="NCBI Taxonomy" id="553467"/>
    <lineage>
        <taxon>Archaea</taxon>
        <taxon>Methanobacteriati</taxon>
        <taxon>Methanobacteriota</taxon>
        <taxon>Stenosarchaea group</taxon>
        <taxon>Halobacteria</taxon>
        <taxon>Halobacteriales</taxon>
        <taxon>Haloferacaceae</taxon>
    </lineage>
</organism>
<evidence type="ECO:0000313" key="2">
    <source>
        <dbReference type="EMBL" id="SFG99611.1"/>
    </source>
</evidence>
<reference evidence="3" key="1">
    <citation type="submission" date="2016-10" db="EMBL/GenBank/DDBJ databases">
        <authorList>
            <person name="Varghese N."/>
            <person name="Submissions S."/>
        </authorList>
    </citation>
    <scope>NUCLEOTIDE SEQUENCE [LARGE SCALE GENOMIC DNA]</scope>
    <source>
        <strain evidence="3">CGMCC 1.7739</strain>
    </source>
</reference>
<evidence type="ECO:0000256" key="1">
    <source>
        <dbReference type="SAM" id="Phobius"/>
    </source>
</evidence>
<dbReference type="RefSeq" id="WP_092893870.1">
    <property type="nucleotide sequence ID" value="NZ_FOOQ01000008.1"/>
</dbReference>
<keyword evidence="1" id="KW-1133">Transmembrane helix</keyword>